<comment type="caution">
    <text evidence="1">The sequence shown here is derived from an EMBL/GenBank/DDBJ whole genome shotgun (WGS) entry which is preliminary data.</text>
</comment>
<sequence>MNGPHNEGRRSLRVELKPSMAVQVETQLLSRSSFRLRSEMASWKISSSLPEFSSKMAPVE</sequence>
<organism evidence="1 2">
    <name type="scientific">Liparis tanakae</name>
    <name type="common">Tanaka's snailfish</name>
    <dbReference type="NCBI Taxonomy" id="230148"/>
    <lineage>
        <taxon>Eukaryota</taxon>
        <taxon>Metazoa</taxon>
        <taxon>Chordata</taxon>
        <taxon>Craniata</taxon>
        <taxon>Vertebrata</taxon>
        <taxon>Euteleostomi</taxon>
        <taxon>Actinopterygii</taxon>
        <taxon>Neopterygii</taxon>
        <taxon>Teleostei</taxon>
        <taxon>Neoteleostei</taxon>
        <taxon>Acanthomorphata</taxon>
        <taxon>Eupercaria</taxon>
        <taxon>Perciformes</taxon>
        <taxon>Cottioidei</taxon>
        <taxon>Cottales</taxon>
        <taxon>Liparidae</taxon>
        <taxon>Liparis</taxon>
    </lineage>
</organism>
<reference evidence="1 2" key="1">
    <citation type="submission" date="2019-03" db="EMBL/GenBank/DDBJ databases">
        <title>First draft genome of Liparis tanakae, snailfish: a comprehensive survey of snailfish specific genes.</title>
        <authorList>
            <person name="Kim W."/>
            <person name="Song I."/>
            <person name="Jeong J.-H."/>
            <person name="Kim D."/>
            <person name="Kim S."/>
            <person name="Ryu S."/>
            <person name="Song J.Y."/>
            <person name="Lee S.K."/>
        </authorList>
    </citation>
    <scope>NUCLEOTIDE SEQUENCE [LARGE SCALE GENOMIC DNA]</scope>
    <source>
        <tissue evidence="1">Muscle</tissue>
    </source>
</reference>
<proteinExistence type="predicted"/>
<evidence type="ECO:0000313" key="1">
    <source>
        <dbReference type="EMBL" id="TNN69628.1"/>
    </source>
</evidence>
<name>A0A4Z2HVD2_9TELE</name>
<gene>
    <name evidence="1" type="ORF">EYF80_020118</name>
</gene>
<dbReference type="Proteomes" id="UP000314294">
    <property type="component" value="Unassembled WGS sequence"/>
</dbReference>
<dbReference type="AlphaFoldDB" id="A0A4Z2HVD2"/>
<evidence type="ECO:0000313" key="2">
    <source>
        <dbReference type="Proteomes" id="UP000314294"/>
    </source>
</evidence>
<accession>A0A4Z2HVD2</accession>
<keyword evidence="2" id="KW-1185">Reference proteome</keyword>
<dbReference type="EMBL" id="SRLO01000173">
    <property type="protein sequence ID" value="TNN69628.1"/>
    <property type="molecule type" value="Genomic_DNA"/>
</dbReference>
<protein>
    <submittedName>
        <fullName evidence="1">Uncharacterized protein</fullName>
    </submittedName>
</protein>